<organism>
    <name type="scientific">Serpula lacrymans var. lacrymans (strain S7.9)</name>
    <name type="common">Dry rot fungus</name>
    <dbReference type="NCBI Taxonomy" id="578457"/>
    <lineage>
        <taxon>Eukaryota</taxon>
        <taxon>Fungi</taxon>
        <taxon>Dikarya</taxon>
        <taxon>Basidiomycota</taxon>
        <taxon>Agaricomycotina</taxon>
        <taxon>Agaricomycetes</taxon>
        <taxon>Agaricomycetidae</taxon>
        <taxon>Boletales</taxon>
        <taxon>Coniophorineae</taxon>
        <taxon>Serpulaceae</taxon>
        <taxon>Serpula</taxon>
    </lineage>
</organism>
<keyword evidence="1" id="KW-0819">tRNA processing</keyword>
<protein>
    <submittedName>
        <fullName evidence="2">Uncharacterized protein</fullName>
    </submittedName>
</protein>
<gene>
    <name evidence="2" type="ORF">SERLADRAFT_352146</name>
</gene>
<evidence type="ECO:0000313" key="2">
    <source>
        <dbReference type="EMBL" id="EGO20125.1"/>
    </source>
</evidence>
<dbReference type="HOGENOM" id="CLU_163478_0_0_1"/>
<reference evidence="2" key="1">
    <citation type="submission" date="2011-04" db="EMBL/GenBank/DDBJ databases">
        <title>Evolution of plant cell wall degrading machinery underlies the functional diversity of forest fungi.</title>
        <authorList>
            <consortium name="US DOE Joint Genome Institute (JGI-PGF)"/>
            <person name="Eastwood D.C."/>
            <person name="Floudas D."/>
            <person name="Binder M."/>
            <person name="Majcherczyk A."/>
            <person name="Schneider P."/>
            <person name="Aerts A."/>
            <person name="Asiegbu F.O."/>
            <person name="Baker S.E."/>
            <person name="Barry K."/>
            <person name="Bendiksby M."/>
            <person name="Blumentritt M."/>
            <person name="Coutinho P.M."/>
            <person name="Cullen D."/>
            <person name="Cullen D."/>
            <person name="Gathman A."/>
            <person name="Goodell B."/>
            <person name="Henrissat B."/>
            <person name="Ihrmark K."/>
            <person name="Kauserud H."/>
            <person name="Kohler A."/>
            <person name="LaButti K."/>
            <person name="Lapidus A."/>
            <person name="Lavin J.L."/>
            <person name="Lee Y.-H."/>
            <person name="Lindquist E."/>
            <person name="Lilly W."/>
            <person name="Lucas S."/>
            <person name="Morin E."/>
            <person name="Murat C."/>
            <person name="Oguiza J.A."/>
            <person name="Park J."/>
            <person name="Pisabarro A.G."/>
            <person name="Riley R."/>
            <person name="Rosling A."/>
            <person name="Salamov A."/>
            <person name="Schmidt O."/>
            <person name="Schmutz J."/>
            <person name="Skrede I."/>
            <person name="Stenlid J."/>
            <person name="Wiebenga A."/>
            <person name="Xie X."/>
            <person name="Kues U."/>
            <person name="Hibbett D.S."/>
            <person name="Hoffmeister D."/>
            <person name="Hogberg N."/>
            <person name="Martin F."/>
            <person name="Grigoriev I.V."/>
            <person name="Watkinson S.C."/>
        </authorList>
    </citation>
    <scope>NUCLEOTIDE SEQUENCE</scope>
    <source>
        <strain evidence="2">S7.9</strain>
    </source>
</reference>
<sequence length="104" mass="11492">MPHIQLSSTVHYIRFSVQPSTVDVLTMRKALQISMMQAFGDTSSNTYLDVLWVSEDGSETVIRTSQREATKLMAAIVLSTATPKFSLIKESPFLPSLLSSIVTL</sequence>
<dbReference type="GO" id="GO:1990904">
    <property type="term" value="C:ribonucleoprotein complex"/>
    <property type="evidence" value="ECO:0007669"/>
    <property type="project" value="UniProtKB-ARBA"/>
</dbReference>
<dbReference type="RefSeq" id="XP_007322870.1">
    <property type="nucleotide sequence ID" value="XM_007322808.1"/>
</dbReference>
<dbReference type="GO" id="GO:0008033">
    <property type="term" value="P:tRNA processing"/>
    <property type="evidence" value="ECO:0007669"/>
    <property type="project" value="UniProtKB-KW"/>
</dbReference>
<dbReference type="Proteomes" id="UP000008064">
    <property type="component" value="Unassembled WGS sequence"/>
</dbReference>
<dbReference type="GeneID" id="18809328"/>
<proteinExistence type="predicted"/>
<dbReference type="KEGG" id="sla:SERLADRAFT_352146"/>
<name>F8P8Z6_SERL9</name>
<dbReference type="SUPFAM" id="SSF160350">
    <property type="entry name" value="Rnp2-like"/>
    <property type="match status" value="1"/>
</dbReference>
<dbReference type="OrthoDB" id="3265020at2759"/>
<accession>F8P8Z6</accession>
<dbReference type="EMBL" id="GL945441">
    <property type="protein sequence ID" value="EGO20125.1"/>
    <property type="molecule type" value="Genomic_DNA"/>
</dbReference>
<dbReference type="InterPro" id="IPR038085">
    <property type="entry name" value="Rnp2-like_sf"/>
</dbReference>
<evidence type="ECO:0000256" key="1">
    <source>
        <dbReference type="ARBA" id="ARBA00022694"/>
    </source>
</evidence>
<dbReference type="AlphaFoldDB" id="F8P8Z6"/>
<dbReference type="GO" id="GO:1902555">
    <property type="term" value="C:endoribonuclease complex"/>
    <property type="evidence" value="ECO:0007669"/>
    <property type="project" value="UniProtKB-ARBA"/>
</dbReference>